<proteinExistence type="predicted"/>
<protein>
    <submittedName>
        <fullName evidence="1">Uncharacterized protein</fullName>
    </submittedName>
</protein>
<dbReference type="RefSeq" id="WP_377504943.1">
    <property type="nucleotide sequence ID" value="NZ_JBHSQS010000002.1"/>
</dbReference>
<evidence type="ECO:0000313" key="2">
    <source>
        <dbReference type="Proteomes" id="UP001596226"/>
    </source>
</evidence>
<keyword evidence="2" id="KW-1185">Reference proteome</keyword>
<reference evidence="2" key="1">
    <citation type="journal article" date="2019" name="Int. J. Syst. Evol. Microbiol.">
        <title>The Global Catalogue of Microorganisms (GCM) 10K type strain sequencing project: providing services to taxonomists for standard genome sequencing and annotation.</title>
        <authorList>
            <consortium name="The Broad Institute Genomics Platform"/>
            <consortium name="The Broad Institute Genome Sequencing Center for Infectious Disease"/>
            <person name="Wu L."/>
            <person name="Ma J."/>
        </authorList>
    </citation>
    <scope>NUCLEOTIDE SEQUENCE [LARGE SCALE GENOMIC DNA]</scope>
    <source>
        <strain evidence="2">CGMCC 4.7144</strain>
    </source>
</reference>
<dbReference type="Proteomes" id="UP001596226">
    <property type="component" value="Unassembled WGS sequence"/>
</dbReference>
<name>A0ABW1H218_9ACTN</name>
<dbReference type="EMBL" id="JBHSQS010000002">
    <property type="protein sequence ID" value="MFC5922316.1"/>
    <property type="molecule type" value="Genomic_DNA"/>
</dbReference>
<comment type="caution">
    <text evidence="1">The sequence shown here is derived from an EMBL/GenBank/DDBJ whole genome shotgun (WGS) entry which is preliminary data.</text>
</comment>
<sequence>MRFPGDAAYAVGVAKIGDEVRILAPLCDDERISIVEVYDNQAALERTGSRTGEPTLAPYWKVADPHSDAAAKGEFVIGRDSSFTRVLVLAKSGAVRPEISAVEITVLRADRRHVVGDAFRLKEVPEFQSGTDAKSVKYVYDQGANSEKLLTPSQISEESGCAFDYVA</sequence>
<organism evidence="1 2">
    <name type="scientific">Micromonospora vulcania</name>
    <dbReference type="NCBI Taxonomy" id="1441873"/>
    <lineage>
        <taxon>Bacteria</taxon>
        <taxon>Bacillati</taxon>
        <taxon>Actinomycetota</taxon>
        <taxon>Actinomycetes</taxon>
        <taxon>Micromonosporales</taxon>
        <taxon>Micromonosporaceae</taxon>
        <taxon>Micromonospora</taxon>
    </lineage>
</organism>
<gene>
    <name evidence="1" type="ORF">ACFQGL_03030</name>
</gene>
<evidence type="ECO:0000313" key="1">
    <source>
        <dbReference type="EMBL" id="MFC5922316.1"/>
    </source>
</evidence>
<accession>A0ABW1H218</accession>